<dbReference type="PANTHER" id="PTHR20935">
    <property type="entry name" value="PHOSPHOGLYCERATE MUTASE-RELATED"/>
    <property type="match status" value="1"/>
</dbReference>
<dbReference type="InterPro" id="IPR029033">
    <property type="entry name" value="His_PPase_superfam"/>
</dbReference>
<dbReference type="AlphaFoldDB" id="A0A2A4MV33"/>
<comment type="caution">
    <text evidence="3">The sequence shown here is derived from an EMBL/GenBank/DDBJ whole genome shotgun (WGS) entry which is preliminary data.</text>
</comment>
<dbReference type="Pfam" id="PF00300">
    <property type="entry name" value="His_Phos_1"/>
    <property type="match status" value="2"/>
</dbReference>
<reference evidence="4" key="1">
    <citation type="submission" date="2017-08" db="EMBL/GenBank/DDBJ databases">
        <title>A dynamic microbial community with high functional redundancy inhabits the cold, oxic subseafloor aquifer.</title>
        <authorList>
            <person name="Tully B.J."/>
            <person name="Wheat C.G."/>
            <person name="Glazer B.T."/>
            <person name="Huber J.A."/>
        </authorList>
    </citation>
    <scope>NUCLEOTIDE SEQUENCE [LARGE SCALE GENOMIC DNA]</scope>
</reference>
<dbReference type="CDD" id="cd07067">
    <property type="entry name" value="HP_PGM_like"/>
    <property type="match status" value="1"/>
</dbReference>
<dbReference type="InterPro" id="IPR013078">
    <property type="entry name" value="His_Pase_superF_clade-1"/>
</dbReference>
<dbReference type="Proteomes" id="UP000218172">
    <property type="component" value="Unassembled WGS sequence"/>
</dbReference>
<evidence type="ECO:0000313" key="4">
    <source>
        <dbReference type="Proteomes" id="UP000218172"/>
    </source>
</evidence>
<dbReference type="SMART" id="SM00855">
    <property type="entry name" value="PGAM"/>
    <property type="match status" value="1"/>
</dbReference>
<keyword evidence="1" id="KW-0378">Hydrolase</keyword>
<name>A0A2A4MV33_9GAMM</name>
<evidence type="ECO:0008006" key="5">
    <source>
        <dbReference type="Google" id="ProtNLM"/>
    </source>
</evidence>
<gene>
    <name evidence="3" type="ORF">COC19_00400</name>
</gene>
<dbReference type="EMBL" id="NVQR01000005">
    <property type="protein sequence ID" value="PCH63955.1"/>
    <property type="molecule type" value="Genomic_DNA"/>
</dbReference>
<accession>A0A2A4MV33</accession>
<organism evidence="3 4">
    <name type="scientific">SAR86 cluster bacterium</name>
    <dbReference type="NCBI Taxonomy" id="2030880"/>
    <lineage>
        <taxon>Bacteria</taxon>
        <taxon>Pseudomonadati</taxon>
        <taxon>Pseudomonadota</taxon>
        <taxon>Gammaproteobacteria</taxon>
        <taxon>SAR86 cluster</taxon>
    </lineage>
</organism>
<feature type="binding site" evidence="2">
    <location>
        <position position="54"/>
    </location>
    <ligand>
        <name>substrate</name>
    </ligand>
</feature>
<evidence type="ECO:0000256" key="2">
    <source>
        <dbReference type="PIRSR" id="PIRSR613078-2"/>
    </source>
</evidence>
<dbReference type="SUPFAM" id="SSF53254">
    <property type="entry name" value="Phosphoglycerate mutase-like"/>
    <property type="match status" value="1"/>
</dbReference>
<dbReference type="Gene3D" id="3.40.50.1240">
    <property type="entry name" value="Phosphoglycerate mutase-like"/>
    <property type="match status" value="1"/>
</dbReference>
<evidence type="ECO:0000313" key="3">
    <source>
        <dbReference type="EMBL" id="PCH63955.1"/>
    </source>
</evidence>
<dbReference type="InterPro" id="IPR051021">
    <property type="entry name" value="Mito_Ser/Thr_phosphatase"/>
</dbReference>
<evidence type="ECO:0000256" key="1">
    <source>
        <dbReference type="ARBA" id="ARBA00022801"/>
    </source>
</evidence>
<protein>
    <recommendedName>
        <fullName evidence="5">Histidine phosphatase family protein</fullName>
    </recommendedName>
</protein>
<proteinExistence type="predicted"/>
<sequence length="234" mass="26753">MSELILVRHGQASFGTDNYDRLSDKGVEQVKILSRHWRDLGLSFDAIYCGSLLRQQQTAAELLPLVQTGQVVTNASLNEYNGDPLIQVYLRKYALADGFPKDLQWPIRDEKQFQKLFEAATSRWIENTLEPDASDEKFEYWQDFQRRVYQVIDTIMAKHDRGSKILLSTSGGVIAMALQRVLQFSDAQVIATNWMVHNSSVTKFRYGNGRVSLSQFNNIAHLESPALQSMVTYR</sequence>
<dbReference type="PANTHER" id="PTHR20935:SF0">
    <property type="entry name" value="SERINE_THREONINE-PROTEIN PHOSPHATASE PGAM5, MITOCHONDRIAL"/>
    <property type="match status" value="1"/>
</dbReference>
<dbReference type="GO" id="GO:0016787">
    <property type="term" value="F:hydrolase activity"/>
    <property type="evidence" value="ECO:0007669"/>
    <property type="project" value="UniProtKB-KW"/>
</dbReference>